<dbReference type="OrthoDB" id="113180at2"/>
<dbReference type="Gene3D" id="1.20.120.450">
    <property type="entry name" value="dinb family like domain"/>
    <property type="match status" value="1"/>
</dbReference>
<gene>
    <name evidence="1" type="ORF">CMC5_036060</name>
</gene>
<proteinExistence type="predicted"/>
<accession>A0A0K1EF29</accession>
<organism evidence="1 2">
    <name type="scientific">Chondromyces crocatus</name>
    <dbReference type="NCBI Taxonomy" id="52"/>
    <lineage>
        <taxon>Bacteria</taxon>
        <taxon>Pseudomonadati</taxon>
        <taxon>Myxococcota</taxon>
        <taxon>Polyangia</taxon>
        <taxon>Polyangiales</taxon>
        <taxon>Polyangiaceae</taxon>
        <taxon>Chondromyces</taxon>
    </lineage>
</organism>
<evidence type="ECO:0000313" key="2">
    <source>
        <dbReference type="Proteomes" id="UP000067626"/>
    </source>
</evidence>
<dbReference type="AlphaFoldDB" id="A0A0K1EF29"/>
<dbReference type="RefSeq" id="WP_050431541.1">
    <property type="nucleotide sequence ID" value="NZ_CP012159.1"/>
</dbReference>
<name>A0A0K1EF29_CHOCO</name>
<keyword evidence="2" id="KW-1185">Reference proteome</keyword>
<reference evidence="1 2" key="1">
    <citation type="submission" date="2015-07" db="EMBL/GenBank/DDBJ databases">
        <title>Genome analysis of myxobacterium Chondromyces crocatus Cm c5 reveals a high potential for natural compound synthesis and the genetic basis for the loss of fruiting body formation.</title>
        <authorList>
            <person name="Zaburannyi N."/>
            <person name="Bunk B."/>
            <person name="Maier J."/>
            <person name="Overmann J."/>
            <person name="Mueller R."/>
        </authorList>
    </citation>
    <scope>NUCLEOTIDE SEQUENCE [LARGE SCALE GENOMIC DNA]</scope>
    <source>
        <strain evidence="1 2">Cm c5</strain>
    </source>
</reference>
<sequence>MSNEPTPLGPRDVIDVRAALRRTLELQAELLEGFTPEDWLRPTVHGSRDVKDLVAHLLQGDMRRLSIQRDGFSLPTPPLRGVQDLTDFIQSGNRDWMAGMRRVSPRILMDLLAQYDAALLELLEGLDPQGEALFSVAWAGEETSRHWFDVAREYTEKWHHQQQIRDATERPALFEPALFEPVLETFARGLPHAYREVSCAQGTKVALILTGAVELSWTLRREASGWSLWKGADPSAVVEGTLDADKAWRIWTKAVTPLEADQCLSTVGERALAEPVLRFVGIMA</sequence>
<dbReference type="InterPro" id="IPR034660">
    <property type="entry name" value="DinB/YfiT-like"/>
</dbReference>
<evidence type="ECO:0000313" key="1">
    <source>
        <dbReference type="EMBL" id="AKT39459.1"/>
    </source>
</evidence>
<dbReference type="PATRIC" id="fig|52.7.peg.3969"/>
<protein>
    <submittedName>
        <fullName evidence="1">Uncharacterized protein</fullName>
    </submittedName>
</protein>
<dbReference type="KEGG" id="ccro:CMC5_036060"/>
<dbReference type="EMBL" id="CP012159">
    <property type="protein sequence ID" value="AKT39459.1"/>
    <property type="molecule type" value="Genomic_DNA"/>
</dbReference>
<dbReference type="SUPFAM" id="SSF109854">
    <property type="entry name" value="DinB/YfiT-like putative metalloenzymes"/>
    <property type="match status" value="1"/>
</dbReference>
<dbReference type="STRING" id="52.CMC5_036060"/>
<dbReference type="Proteomes" id="UP000067626">
    <property type="component" value="Chromosome"/>
</dbReference>